<comment type="caution">
    <text evidence="3">The sequence shown here is derived from an EMBL/GenBank/DDBJ whole genome shotgun (WGS) entry which is preliminary data.</text>
</comment>
<evidence type="ECO:0000256" key="1">
    <source>
        <dbReference type="ARBA" id="ARBA00022679"/>
    </source>
</evidence>
<dbReference type="GO" id="GO:0008168">
    <property type="term" value="F:methyltransferase activity"/>
    <property type="evidence" value="ECO:0007669"/>
    <property type="project" value="UniProtKB-KW"/>
</dbReference>
<dbReference type="GO" id="GO:0032259">
    <property type="term" value="P:methylation"/>
    <property type="evidence" value="ECO:0007669"/>
    <property type="project" value="UniProtKB-KW"/>
</dbReference>
<proteinExistence type="predicted"/>
<dbReference type="PANTHER" id="PTHR44068">
    <property type="entry name" value="ZGC:194242"/>
    <property type="match status" value="1"/>
</dbReference>
<sequence length="272" mass="29272">MDHYSRHLQFDALVERLRQAYPGGADARQLAPVDQLHTGGIQASLQLCQRLARLAPTRVLDIGSGAGGLMRLLQALPGCQVTGLDLSHGLNRLNRALAALHRTAGHPALVTGDARTLPFAAATFDTLVMQHSLLNMPDTGAVLLECHRVLANGGHLMLHELVQGPSDAPLHYPVPWADSASGSHLLDTPALALRLQQAGFESLEVTDLSAQALSWRSRQQAKERDPKRRTAAPVSPGLILGTDFHVRADNLLCNLAEGRVGVVEWLLRKPAG</sequence>
<gene>
    <name evidence="3" type="ORF">ACFQDL_21000</name>
</gene>
<dbReference type="RefSeq" id="WP_379910716.1">
    <property type="nucleotide sequence ID" value="NZ_JBHSWE010000001.1"/>
</dbReference>
<keyword evidence="1 3" id="KW-0808">Transferase</keyword>
<protein>
    <submittedName>
        <fullName evidence="3">Class I SAM-dependent methyltransferase</fullName>
        <ecNumber evidence="3">2.1.1.-</ecNumber>
    </submittedName>
</protein>
<reference evidence="4" key="1">
    <citation type="journal article" date="2019" name="Int. J. Syst. Evol. Microbiol.">
        <title>The Global Catalogue of Microorganisms (GCM) 10K type strain sequencing project: providing services to taxonomists for standard genome sequencing and annotation.</title>
        <authorList>
            <consortium name="The Broad Institute Genomics Platform"/>
            <consortium name="The Broad Institute Genome Sequencing Center for Infectious Disease"/>
            <person name="Wu L."/>
            <person name="Ma J."/>
        </authorList>
    </citation>
    <scope>NUCLEOTIDE SEQUENCE [LARGE SCALE GENOMIC DNA]</scope>
    <source>
        <strain evidence="4">NBRC 111756</strain>
    </source>
</reference>
<organism evidence="3 4">
    <name type="scientific">Marinobacterium aestuariivivens</name>
    <dbReference type="NCBI Taxonomy" id="1698799"/>
    <lineage>
        <taxon>Bacteria</taxon>
        <taxon>Pseudomonadati</taxon>
        <taxon>Pseudomonadota</taxon>
        <taxon>Gammaproteobacteria</taxon>
        <taxon>Oceanospirillales</taxon>
        <taxon>Oceanospirillaceae</taxon>
        <taxon>Marinobacterium</taxon>
    </lineage>
</organism>
<evidence type="ECO:0000313" key="3">
    <source>
        <dbReference type="EMBL" id="MFC6672269.1"/>
    </source>
</evidence>
<dbReference type="CDD" id="cd02440">
    <property type="entry name" value="AdoMet_MTases"/>
    <property type="match status" value="1"/>
</dbReference>
<dbReference type="SUPFAM" id="SSF53335">
    <property type="entry name" value="S-adenosyl-L-methionine-dependent methyltransferases"/>
    <property type="match status" value="1"/>
</dbReference>
<dbReference type="EC" id="2.1.1.-" evidence="3"/>
<evidence type="ECO:0000313" key="4">
    <source>
        <dbReference type="Proteomes" id="UP001596422"/>
    </source>
</evidence>
<dbReference type="Proteomes" id="UP001596422">
    <property type="component" value="Unassembled WGS sequence"/>
</dbReference>
<dbReference type="InterPro" id="IPR013216">
    <property type="entry name" value="Methyltransf_11"/>
</dbReference>
<dbReference type="EMBL" id="JBHSWE010000001">
    <property type="protein sequence ID" value="MFC6672269.1"/>
    <property type="molecule type" value="Genomic_DNA"/>
</dbReference>
<keyword evidence="4" id="KW-1185">Reference proteome</keyword>
<dbReference type="PANTHER" id="PTHR44068:SF11">
    <property type="entry name" value="GERANYL DIPHOSPHATE 2-C-METHYLTRANSFERASE"/>
    <property type="match status" value="1"/>
</dbReference>
<keyword evidence="3" id="KW-0489">Methyltransferase</keyword>
<name>A0ABW2A4R1_9GAMM</name>
<accession>A0ABW2A4R1</accession>
<dbReference type="Gene3D" id="3.40.50.150">
    <property type="entry name" value="Vaccinia Virus protein VP39"/>
    <property type="match status" value="1"/>
</dbReference>
<dbReference type="Pfam" id="PF08241">
    <property type="entry name" value="Methyltransf_11"/>
    <property type="match status" value="1"/>
</dbReference>
<dbReference type="InterPro" id="IPR029063">
    <property type="entry name" value="SAM-dependent_MTases_sf"/>
</dbReference>
<dbReference type="InterPro" id="IPR050447">
    <property type="entry name" value="Erg6_SMT_methyltransf"/>
</dbReference>
<feature type="domain" description="Methyltransferase type 11" evidence="2">
    <location>
        <begin position="60"/>
        <end position="157"/>
    </location>
</feature>
<evidence type="ECO:0000259" key="2">
    <source>
        <dbReference type="Pfam" id="PF08241"/>
    </source>
</evidence>